<dbReference type="EMBL" id="MU274904">
    <property type="protein sequence ID" value="KAI0092233.1"/>
    <property type="molecule type" value="Genomic_DNA"/>
</dbReference>
<protein>
    <submittedName>
        <fullName evidence="1">Uncharacterized protein</fullName>
    </submittedName>
</protein>
<evidence type="ECO:0000313" key="1">
    <source>
        <dbReference type="EMBL" id="KAI0092233.1"/>
    </source>
</evidence>
<dbReference type="Proteomes" id="UP001055072">
    <property type="component" value="Unassembled WGS sequence"/>
</dbReference>
<gene>
    <name evidence="1" type="ORF">BDY19DRAFT_990958</name>
</gene>
<reference evidence="1" key="1">
    <citation type="journal article" date="2021" name="Environ. Microbiol.">
        <title>Gene family expansions and transcriptome signatures uncover fungal adaptations to wood decay.</title>
        <authorList>
            <person name="Hage H."/>
            <person name="Miyauchi S."/>
            <person name="Viragh M."/>
            <person name="Drula E."/>
            <person name="Min B."/>
            <person name="Chaduli D."/>
            <person name="Navarro D."/>
            <person name="Favel A."/>
            <person name="Norest M."/>
            <person name="Lesage-Meessen L."/>
            <person name="Balint B."/>
            <person name="Merenyi Z."/>
            <person name="de Eugenio L."/>
            <person name="Morin E."/>
            <person name="Martinez A.T."/>
            <person name="Baldrian P."/>
            <person name="Stursova M."/>
            <person name="Martinez M.J."/>
            <person name="Novotny C."/>
            <person name="Magnuson J.K."/>
            <person name="Spatafora J.W."/>
            <person name="Maurice S."/>
            <person name="Pangilinan J."/>
            <person name="Andreopoulos W."/>
            <person name="LaButti K."/>
            <person name="Hundley H."/>
            <person name="Na H."/>
            <person name="Kuo A."/>
            <person name="Barry K."/>
            <person name="Lipzen A."/>
            <person name="Henrissat B."/>
            <person name="Riley R."/>
            <person name="Ahrendt S."/>
            <person name="Nagy L.G."/>
            <person name="Grigoriev I.V."/>
            <person name="Martin F."/>
            <person name="Rosso M.N."/>
        </authorList>
    </citation>
    <scope>NUCLEOTIDE SEQUENCE</scope>
    <source>
        <strain evidence="1">CBS 384.51</strain>
    </source>
</reference>
<organism evidence="1 2">
    <name type="scientific">Irpex rosettiformis</name>
    <dbReference type="NCBI Taxonomy" id="378272"/>
    <lineage>
        <taxon>Eukaryota</taxon>
        <taxon>Fungi</taxon>
        <taxon>Dikarya</taxon>
        <taxon>Basidiomycota</taxon>
        <taxon>Agaricomycotina</taxon>
        <taxon>Agaricomycetes</taxon>
        <taxon>Polyporales</taxon>
        <taxon>Irpicaceae</taxon>
        <taxon>Irpex</taxon>
    </lineage>
</organism>
<keyword evidence="2" id="KW-1185">Reference proteome</keyword>
<sequence length="263" mass="28708">MNRHTITSASSASSSKVSPASSTSNPGSYPKRRHVRFDESEVVVEAVNVERCKAYNQKGPRPTRAEVDEELDFLSSTATERLERRETKINTERNRKVRRRDAMYVTRTDEGYMCSPIQPFGGFLIEDIGDFVEPSPQNKEAIGNVSRGFTEEDVGRTIGELPAEESKVEGKLGNTATEERKDSVDATKISTDVAGSGKSSAATLKAGPADSGNMWLTRPCKLSAPESRTGDSLKISDPLPTPDLDVDAPTDSPRETSNSRTCF</sequence>
<accession>A0ACB8UD31</accession>
<proteinExistence type="predicted"/>
<evidence type="ECO:0000313" key="2">
    <source>
        <dbReference type="Proteomes" id="UP001055072"/>
    </source>
</evidence>
<name>A0ACB8UD31_9APHY</name>
<comment type="caution">
    <text evidence="1">The sequence shown here is derived from an EMBL/GenBank/DDBJ whole genome shotgun (WGS) entry which is preliminary data.</text>
</comment>